<proteinExistence type="inferred from homology"/>
<comment type="subcellular location">
    <subcellularLocation>
        <location evidence="1">Cell membrane</location>
        <topology evidence="1">Multi-pass membrane protein</topology>
    </subcellularLocation>
</comment>
<dbReference type="InterPro" id="IPR003744">
    <property type="entry name" value="YhhQ"/>
</dbReference>
<keyword evidence="1" id="KW-1003">Cell membrane</keyword>
<keyword evidence="1" id="KW-0812">Transmembrane</keyword>
<feature type="transmembrane region" description="Helical" evidence="1">
    <location>
        <begin position="184"/>
        <end position="202"/>
    </location>
</feature>
<evidence type="ECO:0000313" key="3">
    <source>
        <dbReference type="Proteomes" id="UP000680625"/>
    </source>
</evidence>
<protein>
    <recommendedName>
        <fullName evidence="1">Probable queuosine precursor transporter</fullName>
        <shortName evidence="1">Q precursor transporter</shortName>
    </recommendedName>
</protein>
<dbReference type="EMBL" id="CP060791">
    <property type="protein sequence ID" value="QVE49243.1"/>
    <property type="molecule type" value="Genomic_DNA"/>
</dbReference>
<sequence length="221" mass="25141">MSSYKNKIFFNLSLTFSLILILSNLVATSRLIVTPYFTIPGGLLFYPLTFVISNIVNEIFGPEKTRYMVFSAFTGNILCLIFLQIVSLLPASSLEIANAWHILFDISPIAFIASFTAFSISQQLDITSFHFFKRNCPKLSPWIRNNASSMLSQMVDTLIVDLGVVYIGMHLSFTKTLQIMTCSYLYKVFFSLATTPIFYMGVRRISRIYKDSIKTKHETLV</sequence>
<feature type="transmembrane region" description="Helical" evidence="1">
    <location>
        <begin position="68"/>
        <end position="89"/>
    </location>
</feature>
<keyword evidence="1" id="KW-1133">Transmembrane helix</keyword>
<dbReference type="GeneID" id="301704133"/>
<dbReference type="NCBIfam" id="TIGR00697">
    <property type="entry name" value="queuosine precursor transporter"/>
    <property type="match status" value="1"/>
</dbReference>
<dbReference type="Pfam" id="PF02592">
    <property type="entry name" value="Vut_1"/>
    <property type="match status" value="1"/>
</dbReference>
<comment type="function">
    <text evidence="1">Involved in the import of queuosine (Q) precursors, required for Q precursor salvage.</text>
</comment>
<dbReference type="Proteomes" id="UP000680625">
    <property type="component" value="Chromosome"/>
</dbReference>
<feature type="transmembrane region" description="Helical" evidence="1">
    <location>
        <begin position="109"/>
        <end position="132"/>
    </location>
</feature>
<dbReference type="HAMAP" id="MF_02088">
    <property type="entry name" value="Q_prec_transport"/>
    <property type="match status" value="1"/>
</dbReference>
<dbReference type="RefSeq" id="WP_213241304.1">
    <property type="nucleotide sequence ID" value="NZ_CP060791.1"/>
</dbReference>
<evidence type="ECO:0000256" key="1">
    <source>
        <dbReference type="HAMAP-Rule" id="MF_02088"/>
    </source>
</evidence>
<organism evidence="2 3">
    <name type="scientific">Chlamydia crocodili</name>
    <dbReference type="NCBI Taxonomy" id="2766982"/>
    <lineage>
        <taxon>Bacteria</taxon>
        <taxon>Pseudomonadati</taxon>
        <taxon>Chlamydiota</taxon>
        <taxon>Chlamydiia</taxon>
        <taxon>Chlamydiales</taxon>
        <taxon>Chlamydiaceae</taxon>
        <taxon>Chlamydia/Chlamydophila group</taxon>
        <taxon>Chlamydia</taxon>
    </lineage>
</organism>
<comment type="similarity">
    <text evidence="1">Belongs to the vitamin uptake transporter (VUT/ECF) (TC 2.A.88) family. Q precursor transporter subfamily.</text>
</comment>
<keyword evidence="1" id="KW-0472">Membrane</keyword>
<feature type="transmembrane region" description="Helical" evidence="1">
    <location>
        <begin position="37"/>
        <end position="56"/>
    </location>
</feature>
<keyword evidence="3" id="KW-1185">Reference proteome</keyword>
<feature type="transmembrane region" description="Helical" evidence="1">
    <location>
        <begin position="153"/>
        <end position="172"/>
    </location>
</feature>
<keyword evidence="1" id="KW-0813">Transport</keyword>
<evidence type="ECO:0000313" key="2">
    <source>
        <dbReference type="EMBL" id="QVE49243.1"/>
    </source>
</evidence>
<dbReference type="PANTHER" id="PTHR34300:SF2">
    <property type="entry name" value="QUEUOSINE PRECURSOR TRANSPORTER-RELATED"/>
    <property type="match status" value="1"/>
</dbReference>
<name>A0ABX8CE15_9CHLA</name>
<dbReference type="PANTHER" id="PTHR34300">
    <property type="entry name" value="QUEUOSINE PRECURSOR TRANSPORTER-RELATED"/>
    <property type="match status" value="1"/>
</dbReference>
<reference evidence="2 3" key="1">
    <citation type="submission" date="2020-08" db="EMBL/GenBank/DDBJ databases">
        <title>Isolation and characterization of novel Chlamydia from Siamese crocodiles (Crocodylus siamensis).</title>
        <authorList>
            <person name="Sariya L."/>
        </authorList>
    </citation>
    <scope>NUCLEOTIDE SEQUENCE [LARGE SCALE GENOMIC DNA]</scope>
    <source>
        <strain evidence="2 3">No. 12</strain>
    </source>
</reference>
<accession>A0ABX8CE15</accession>
<gene>
    <name evidence="2" type="ORF">H9Q19_00835</name>
</gene>